<dbReference type="KEGG" id="dosa:Os03g0418500"/>
<organism evidence="3 6">
    <name type="scientific">Oryza sativa subsp. japonica</name>
    <name type="common">Rice</name>
    <dbReference type="NCBI Taxonomy" id="39947"/>
    <lineage>
        <taxon>Eukaryota</taxon>
        <taxon>Viridiplantae</taxon>
        <taxon>Streptophyta</taxon>
        <taxon>Embryophyta</taxon>
        <taxon>Tracheophyta</taxon>
        <taxon>Spermatophyta</taxon>
        <taxon>Magnoliopsida</taxon>
        <taxon>Liliopsida</taxon>
        <taxon>Poales</taxon>
        <taxon>Poaceae</taxon>
        <taxon>BOP clade</taxon>
        <taxon>Oryzoideae</taxon>
        <taxon>Oryzeae</taxon>
        <taxon>Oryzinae</taxon>
        <taxon>Oryza</taxon>
        <taxon>Oryza sativa</taxon>
    </lineage>
</organism>
<dbReference type="EMBL" id="AC137992">
    <property type="protein sequence ID" value="AAP44632.1"/>
    <property type="molecule type" value="Genomic_DNA"/>
</dbReference>
<dbReference type="Proteomes" id="UP000000763">
    <property type="component" value="Chromosome 3"/>
</dbReference>
<name>Q10JI9_ORYSJ</name>
<reference evidence="5" key="3">
    <citation type="journal article" date="2006" name="Nucleic Acids Res.">
        <title>The Rice Annotation Project Database (RAP-DB): hub for Oryza sativa ssp. japonica genome information.</title>
        <authorList>
            <person name="Ohyanagi H."/>
            <person name="Tanaka T."/>
            <person name="Sakai H."/>
            <person name="Shigemoto Y."/>
            <person name="Yamaguchi K."/>
            <person name="Habara T."/>
            <person name="Fujii Y."/>
            <person name="Antonio B.A."/>
            <person name="Nagamura Y."/>
            <person name="Imanishi T."/>
            <person name="Ikeo K."/>
            <person name="Itoh T."/>
            <person name="Gojobori T."/>
            <person name="Sasaki T."/>
        </authorList>
    </citation>
    <scope>NUCLEOTIDE SEQUENCE</scope>
</reference>
<reference evidence="5" key="7">
    <citation type="journal article" date="2008" name="Nucleic Acids Res.">
        <title>The Rice Annotation Project Database (RAP-DB): 2008 update.</title>
        <authorList>
            <consortium name="The Rice Annotation Project (RAP)"/>
            <person name="Tanaka T."/>
            <person name="Antonio B.A."/>
            <person name="Kikuchi S."/>
            <person name="Matsumoto T."/>
            <person name="Nagamura Y."/>
            <person name="Numa H."/>
            <person name="Sakai H."/>
            <person name="Wu J."/>
            <person name="Itoh T."/>
            <person name="Sasaki T."/>
            <person name="Aono R."/>
            <person name="Fujii Y."/>
            <person name="Habara T."/>
            <person name="Harada E."/>
            <person name="Kanno M."/>
            <person name="Kawahara Y."/>
            <person name="Kawashima H."/>
            <person name="Kubooka H."/>
            <person name="Matsuya A."/>
            <person name="Nakaoka H."/>
            <person name="Saichi N."/>
            <person name="Sanbonmatsu R."/>
            <person name="Sato Y."/>
            <person name="Shinso Y."/>
            <person name="Suzuki M."/>
            <person name="Takeda J."/>
            <person name="Tanino M."/>
            <person name="Todokoro F."/>
            <person name="Yamaguchi K."/>
            <person name="Yamamoto N."/>
            <person name="Yamasaki C."/>
            <person name="Imanishi T."/>
            <person name="Okido T."/>
            <person name="Tada M."/>
            <person name="Ikeo K."/>
            <person name="Tateno Y."/>
            <person name="Gojobori T."/>
            <person name="Lin Y.C."/>
            <person name="Wei F.J."/>
            <person name="Hsing Y.I."/>
            <person name="Zhao Q."/>
            <person name="Han B."/>
            <person name="Kramer M.R."/>
            <person name="McCombie R.W."/>
            <person name="Lonsdale D."/>
            <person name="O'Donovan C.C."/>
            <person name="Whitfield E.J."/>
            <person name="Apweiler R."/>
            <person name="Koyanagi K.O."/>
            <person name="Khurana J.P."/>
            <person name="Raghuvanshi S."/>
            <person name="Singh N.K."/>
            <person name="Tyagi A.K."/>
            <person name="Haberer G."/>
            <person name="Fujisawa M."/>
            <person name="Hosokawa S."/>
            <person name="Ito Y."/>
            <person name="Ikawa H."/>
            <person name="Shibata M."/>
            <person name="Yamamoto M."/>
            <person name="Bruskiewich R.M."/>
            <person name="Hoen D.R."/>
            <person name="Bureau TE."/>
            <person name="Namiki N."/>
            <person name="Ohyanagi H."/>
            <person name="Sakai Y."/>
            <person name="Nobushima S."/>
            <person name="Sakata K."/>
            <person name="Barrero R.A."/>
            <person name="Sato Y."/>
            <person name="Souvorov A."/>
            <person name="Smith-White B."/>
            <person name="Tatusova T."/>
            <person name="An S."/>
            <person name="An G."/>
            <person name="OOta S."/>
            <person name="Fuks G."/>
            <person name="Messing J."/>
            <person name="Christie K.R."/>
            <person name="Lieberherr D."/>
            <person name="Kim H."/>
            <person name="Zuccolo A."/>
            <person name="Wing R.A."/>
            <person name="Nobuta K."/>
            <person name="Green P.J."/>
            <person name="Lu C."/>
            <person name="Meyers BC."/>
            <person name="Chaparro C."/>
            <person name="Piegu B."/>
            <person name="Panaud O."/>
            <person name="Echeverria M."/>
        </authorList>
    </citation>
    <scope>NUCLEOTIDE SEQUENCE</scope>
</reference>
<gene>
    <name evidence="3" type="primary">OSJNBb0056B16.21</name>
    <name evidence="4" type="synonym">OSJNBb0028K20.8</name>
    <name evidence="5" type="ordered locus">Os03g0418500</name>
</gene>
<dbReference type="GO" id="GO:0004523">
    <property type="term" value="F:RNA-DNA hybrid ribonuclease activity"/>
    <property type="evidence" value="ECO:0007669"/>
    <property type="project" value="InterPro"/>
</dbReference>
<reference evidence="5" key="9">
    <citation type="submission" date="2009-08" db="EMBL/GenBank/DDBJ databases">
        <title>Oryza sativa nipponbare(GA3) genomic DNA, chromosome 3.</title>
        <authorList>
            <consortium name="IRGSP(International Rice Genome Sequencing Project)"/>
        </authorList>
    </citation>
    <scope>NUCLEOTIDE SEQUENCE</scope>
</reference>
<accession>Q10JI9</accession>
<evidence type="ECO:0000313" key="3">
    <source>
        <dbReference type="EMBL" id="AAP44632.1"/>
    </source>
</evidence>
<dbReference type="Pfam" id="PF13456">
    <property type="entry name" value="RVT_3"/>
    <property type="match status" value="1"/>
</dbReference>
<feature type="region of interest" description="Disordered" evidence="1">
    <location>
        <begin position="234"/>
        <end position="263"/>
    </location>
</feature>
<reference evidence="5" key="6">
    <citation type="journal article" date="2007" name="Genome Res.">
        <title>Curated Genome Annotation of Oryza sativa ssp. japonica and Comparative Genome Analysis with Arabidopsis thaliana.</title>
        <authorList>
            <consortium name="The Rice Annotation Project (RAP)"/>
            <person name="Itoh T."/>
            <person name="Tanaka T."/>
            <person name="Barrero R.A."/>
            <person name="Yamasaki C."/>
            <person name="Fujii Y."/>
            <person name="Hilton P.B."/>
            <person name="Antonio B.A."/>
            <person name="Aono H."/>
            <person name="Apweiler R."/>
            <person name="Bruskiewich R."/>
            <person name="Bureau T."/>
            <person name="Burr F."/>
            <person name="Costa de Oliveira A."/>
            <person name="Fuks G."/>
            <person name="Habara T."/>
            <person name="Haberer G."/>
            <person name="Han B."/>
            <person name="Harada E."/>
            <person name="Hiraki A.T."/>
            <person name="Hirochika H."/>
            <person name="Hoen D."/>
            <person name="Hokari H."/>
            <person name="Hosokawa S."/>
            <person name="Hsing Y."/>
            <person name="Ikawa H."/>
            <person name="Ikeo K."/>
            <person name="Imanishi T."/>
            <person name="Ito Y."/>
            <person name="Jaiswal P."/>
            <person name="Kanno M."/>
            <person name="Kawahara Y."/>
            <person name="Kawamura T."/>
            <person name="Kawashima H."/>
            <person name="Khurana J.P."/>
            <person name="Kikuchi S."/>
            <person name="Komatsu S."/>
            <person name="Koyanagi K.O."/>
            <person name="Kubooka H."/>
            <person name="Lieberherr D."/>
            <person name="Lin Y.C."/>
            <person name="Lonsdale D."/>
            <person name="Matsumoto T."/>
            <person name="Matsuya A."/>
            <person name="McCombie W.R."/>
            <person name="Messing J."/>
            <person name="Miyao A."/>
            <person name="Mulder N."/>
            <person name="Nagamura Y."/>
            <person name="Nam J."/>
            <person name="Namiki N."/>
            <person name="Numa H."/>
            <person name="Nurimoto S."/>
            <person name="O'donovan C."/>
            <person name="Ohyanagi H."/>
            <person name="Okido T."/>
            <person name="Oota S."/>
            <person name="Osato N."/>
            <person name="Palmer L.E."/>
            <person name="Quetier F."/>
            <person name="Raghuvanshi S."/>
            <person name="Saichi N."/>
            <person name="Sakai H."/>
            <person name="Sakai Y."/>
            <person name="Sakata K."/>
            <person name="Sakurai T."/>
            <person name="Sato F."/>
            <person name="Sato Y."/>
            <person name="Schoof H."/>
            <person name="Seki M."/>
            <person name="Shibata M."/>
            <person name="Shimizu Y."/>
            <person name="Shinozaki K."/>
            <person name="Shinso Y."/>
            <person name="Singh N.K."/>
            <person name="Smith-White B."/>
            <person name="Takeda J."/>
            <person name="Tanino M."/>
            <person name="Tatusova T."/>
            <person name="Thongjuea S."/>
            <person name="Todokoro F."/>
            <person name="Tsugane M."/>
            <person name="Tyagi A.K."/>
            <person name="Vanavichit A."/>
            <person name="Wang A."/>
            <person name="Wing R.A."/>
            <person name="Yamaguchi K."/>
            <person name="Yamamoto M."/>
            <person name="Yamamoto N."/>
            <person name="Yu Y."/>
            <person name="Zhang H."/>
            <person name="Zhao Q."/>
            <person name="Higo K."/>
            <person name="Burr B."/>
            <person name="Gojobori T."/>
            <person name="Sasaki T."/>
        </authorList>
    </citation>
    <scope>NUCLEOTIDE SEQUENCE</scope>
</reference>
<sequence length="813" mass="92025">MPKVHVADQLQNLNLTTEEENVAEFSDDDETGDPQEVEWMLVGKVLSPAIVHATTVFRAMKPARGNPYGLKIRSIDEKADNIFVTKFKVERDLQRALGGSPWMNLEPPTRLDDKHRGELAMGLVGVVRKLEVDSDGKASGPYLRGRVAIVVAKSLRRGMLLKTKKDAAPEWFYLQYEKLPYYCLACGIVGHLELEYEKPVVRYGSGKLPYDIRLRAPEIRKKKLLSFQAAVAESFGSGSSGGSKQPKGSSLRSKDGRPKNPTYAMKMMRPCHLRETRPLLERRLLIRGWLQIVTYPRITMKILRLCCEKGKRMGLGQLEAVQEVHVVVFLSETRCFSNKVQGLRSSLSFPNGIGVGTYGCGGGLALLWNNEIKVVHKLTTESDHCCLVIECNRSKRRREVDRALSMMGAHKAPGPDSFTVGFYQAHWETIGPSVTRAVLNFLNGGELPEAINQTTLVLTPKVREVLHIDMEALAEKYLGLPTALGRATKDTFEFMPTKIRNLVGTWSGREASCAVLKGRYYHESEFLQATRKKHSSHTWRAILARRDILFKGLVRRIGDGNSTRIWQDRWLPGHFRGKPITEPVRQHVHVVSDLLIPSGSWNTELIKQLFLDVDAQAILSLPRQLDATSHASPSGDTTWSRIWKLCVPPKVRVFWWRVTKTLSGIKVLHLHPLTWACDLVDPSRWHGEEPRPVRAATQWAIDTAFDLWQLIHPEKERTMIVLRDENGRTCGGTARWYEYCLNALAAEALACCDGMMLAREKGVQRLILETDCQVLTGLWEMRAQQCSEISALLTHMEILSRRLELHRLQFTFY</sequence>
<reference evidence="3" key="1">
    <citation type="submission" date="2003-05" db="EMBL/GenBank/DDBJ databases">
        <authorList>
            <person name="Buell R."/>
        </authorList>
    </citation>
    <scope>NUCLEOTIDE SEQUENCE</scope>
</reference>
<dbReference type="InterPro" id="IPR052929">
    <property type="entry name" value="RNase_H-like_EbsB-rel"/>
</dbReference>
<reference evidence="5 6" key="2">
    <citation type="journal article" date="2005" name="Nature">
        <title>The map-based sequence of the rice genome.</title>
        <authorList>
            <consortium name="International rice genome sequencing project (IRGSP)"/>
            <person name="Matsumoto T."/>
            <person name="Wu J."/>
            <person name="Kanamori H."/>
            <person name="Katayose Y."/>
            <person name="Fujisawa M."/>
            <person name="Namiki N."/>
            <person name="Mizuno H."/>
            <person name="Yamamoto K."/>
            <person name="Antonio B.A."/>
            <person name="Baba T."/>
            <person name="Sakata K."/>
            <person name="Nagamura Y."/>
            <person name="Aoki H."/>
            <person name="Arikawa K."/>
            <person name="Arita K."/>
            <person name="Bito T."/>
            <person name="Chiden Y."/>
            <person name="Fujitsuka N."/>
            <person name="Fukunaka R."/>
            <person name="Hamada M."/>
            <person name="Harada C."/>
            <person name="Hayashi A."/>
            <person name="Hijishita S."/>
            <person name="Honda M."/>
            <person name="Hosokawa S."/>
            <person name="Ichikawa Y."/>
            <person name="Idonuma A."/>
            <person name="Iijima M."/>
            <person name="Ikeda M."/>
            <person name="Ikeno M."/>
            <person name="Ito K."/>
            <person name="Ito S."/>
            <person name="Ito T."/>
            <person name="Ito Y."/>
            <person name="Ito Y."/>
            <person name="Iwabuchi A."/>
            <person name="Kamiya K."/>
            <person name="Karasawa W."/>
            <person name="Kurita K."/>
            <person name="Katagiri S."/>
            <person name="Kikuta A."/>
            <person name="Kobayashi H."/>
            <person name="Kobayashi N."/>
            <person name="Machita K."/>
            <person name="Maehara T."/>
            <person name="Masukawa M."/>
            <person name="Mizubayashi T."/>
            <person name="Mukai Y."/>
            <person name="Nagasaki H."/>
            <person name="Nagata Y."/>
            <person name="Naito S."/>
            <person name="Nakashima M."/>
            <person name="Nakama Y."/>
            <person name="Nakamichi Y."/>
            <person name="Nakamura M."/>
            <person name="Meguro A."/>
            <person name="Negishi M."/>
            <person name="Ohta I."/>
            <person name="Ohta T."/>
            <person name="Okamoto M."/>
            <person name="Ono N."/>
            <person name="Saji S."/>
            <person name="Sakaguchi M."/>
            <person name="Sakai K."/>
            <person name="Shibata M."/>
            <person name="Shimokawa T."/>
            <person name="Song J."/>
            <person name="Takazaki Y."/>
            <person name="Terasawa K."/>
            <person name="Tsugane M."/>
            <person name="Tsuji K."/>
            <person name="Ueda S."/>
            <person name="Waki K."/>
            <person name="Yamagata H."/>
            <person name="Yamamoto M."/>
            <person name="Yamamoto S."/>
            <person name="Yamane H."/>
            <person name="Yoshiki S."/>
            <person name="Yoshihara R."/>
            <person name="Yukawa K."/>
            <person name="Zhong H."/>
            <person name="Yano M."/>
            <person name="Yuan Q."/>
            <person name="Ouyang S."/>
            <person name="Liu J."/>
            <person name="Jones K.M."/>
            <person name="Gansberger K."/>
            <person name="Moffat K."/>
            <person name="Hill J."/>
            <person name="Bera J."/>
            <person name="Fadrosh D."/>
            <person name="Jin S."/>
            <person name="Johri S."/>
            <person name="Kim M."/>
            <person name="Overton L."/>
            <person name="Reardon M."/>
            <person name="Tsitrin T."/>
            <person name="Vuong H."/>
            <person name="Weaver B."/>
            <person name="Ciecko A."/>
            <person name="Tallon L."/>
            <person name="Jackson J."/>
            <person name="Pai G."/>
            <person name="Aken S.V."/>
            <person name="Utterback T."/>
            <person name="Reidmuller S."/>
            <person name="Feldblyum T."/>
            <person name="Hsiao J."/>
            <person name="Zismann V."/>
            <person name="Iobst S."/>
            <person name="de Vazeille A.R."/>
            <person name="Buell C.R."/>
            <person name="Ying K."/>
            <person name="Li Y."/>
            <person name="Lu T."/>
            <person name="Huang Y."/>
            <person name="Zhao Q."/>
            <person name="Feng Q."/>
            <person name="Zhang L."/>
            <person name="Zhu J."/>
            <person name="Weng Q."/>
            <person name="Mu J."/>
            <person name="Lu Y."/>
            <person name="Fan D."/>
            <person name="Liu Y."/>
            <person name="Guan J."/>
            <person name="Zhang Y."/>
            <person name="Yu S."/>
            <person name="Liu X."/>
            <person name="Zhang Y."/>
            <person name="Hong G."/>
            <person name="Han B."/>
            <person name="Choisne N."/>
            <person name="Demange N."/>
            <person name="Orjeda G."/>
            <person name="Samain S."/>
            <person name="Cattolico L."/>
            <person name="Pelletier E."/>
            <person name="Couloux A."/>
            <person name="Segurens B."/>
            <person name="Wincker P."/>
            <person name="D'Hont A."/>
            <person name="Scarpelli C."/>
            <person name="Weissenbach J."/>
            <person name="Salanoubat M."/>
            <person name="Quetier F."/>
            <person name="Yu Y."/>
            <person name="Kim H.R."/>
            <person name="Rambo T."/>
            <person name="Currie J."/>
            <person name="Collura K."/>
            <person name="Luo M."/>
            <person name="Yang T."/>
            <person name="Ammiraju J.S.S."/>
            <person name="Engler F."/>
            <person name="Soderlund C."/>
            <person name="Wing R.A."/>
            <person name="Palmer L.E."/>
            <person name="de la Bastide M."/>
            <person name="Spiegel L."/>
            <person name="Nascimento L."/>
            <person name="Zutavern T."/>
            <person name="O'Shaughnessy A."/>
            <person name="Dike S."/>
            <person name="Dedhia N."/>
            <person name="Preston R."/>
            <person name="Balija V."/>
            <person name="McCombie W.R."/>
            <person name="Chow T."/>
            <person name="Chen H."/>
            <person name="Chung M."/>
            <person name="Chen C."/>
            <person name="Shaw J."/>
            <person name="Wu H."/>
            <person name="Hsiao K."/>
            <person name="Chao Y."/>
            <person name="Chu M."/>
            <person name="Cheng C."/>
            <person name="Hour A."/>
            <person name="Lee P."/>
            <person name="Lin S."/>
            <person name="Lin Y."/>
            <person name="Liou J."/>
            <person name="Liu S."/>
            <person name="Hsing Y."/>
            <person name="Raghuvanshi S."/>
            <person name="Mohanty A."/>
            <person name="Bharti A.K."/>
            <person name="Gaur A."/>
            <person name="Gupta V."/>
            <person name="Kumar D."/>
            <person name="Ravi V."/>
            <person name="Vij S."/>
            <person name="Kapur A."/>
            <person name="Khurana P."/>
            <person name="Khurana P."/>
            <person name="Khurana J.P."/>
            <person name="Tyagi A.K."/>
            <person name="Gaikwad K."/>
            <person name="Singh A."/>
            <person name="Dalal V."/>
            <person name="Srivastava S."/>
            <person name="Dixit A."/>
            <person name="Pal A.K."/>
            <person name="Ghazi I.A."/>
            <person name="Yadav M."/>
            <person name="Pandit A."/>
            <person name="Bhargava A."/>
            <person name="Sureshbabu K."/>
            <person name="Batra K."/>
            <person name="Sharma T.R."/>
            <person name="Mohapatra T."/>
            <person name="Singh N.K."/>
            <person name="Messing J."/>
            <person name="Nelson A.B."/>
            <person name="Fuks G."/>
            <person name="Kavchok S."/>
            <person name="Keizer G."/>
            <person name="Linton E."/>
            <person name="Llaca V."/>
            <person name="Song R."/>
            <person name="Tanyolac B."/>
            <person name="Young S."/>
            <person name="Ho-Il K."/>
            <person name="Hahn J.H."/>
            <person name="Sangsakoo G."/>
            <person name="Vanavichit A."/>
            <person name="de Mattos Luiz.A.T."/>
            <person name="Zimmer P.D."/>
            <person name="Malone G."/>
            <person name="Dellagostin O."/>
            <person name="de Oliveira A.C."/>
            <person name="Bevan M."/>
            <person name="Bancroft I."/>
            <person name="Minx P."/>
            <person name="Cordum H."/>
            <person name="Wilson R."/>
            <person name="Cheng Z."/>
            <person name="Jin W."/>
            <person name="Jiang J."/>
            <person name="Leong S.A."/>
            <person name="Iwama H."/>
            <person name="Gojobori T."/>
            <person name="Itoh T."/>
            <person name="Niimura Y."/>
            <person name="Fujii Y."/>
            <person name="Habara T."/>
            <person name="Sakai H."/>
            <person name="Sato Y."/>
            <person name="Wilson G."/>
            <person name="Kumar K."/>
            <person name="McCouch S."/>
            <person name="Juretic N."/>
            <person name="Hoen D."/>
            <person name="Wright S."/>
            <person name="Bruskiewich R."/>
            <person name="Bureau T."/>
            <person name="Miyao A."/>
            <person name="Hirochika H."/>
            <person name="Nishikawa T."/>
            <person name="Kadowaki K."/>
            <person name="Sugiura M."/>
            <person name="Burr B."/>
            <person name="Sasaki T."/>
        </authorList>
    </citation>
    <scope>NUCLEOTIDE SEQUENCE [LARGE SCALE GENOMIC DNA]</scope>
    <source>
        <strain evidence="6">cv. Nipponbare</strain>
    </source>
</reference>
<reference evidence="6" key="8">
    <citation type="journal article" date="2008" name="Nucleic Acids Res.">
        <title>The rice annotation project database (RAP-DB): 2008 update.</title>
        <authorList>
            <consortium name="The rice annotation project (RAP)"/>
        </authorList>
    </citation>
    <scope>GENOME REANNOTATION</scope>
    <source>
        <strain evidence="6">cv. Nipponbare</strain>
    </source>
</reference>
<reference evidence="4" key="4">
    <citation type="submission" date="2006-01" db="EMBL/GenBank/DDBJ databases">
        <title>Oryza sativa chromosome 3 BAC OSJNBb0028K20 genomic sequence.</title>
        <authorList>
            <person name="Buell C.R."/>
            <person name="Yuan Q."/>
            <person name="Ouyang S."/>
            <person name="Liu J."/>
            <person name="Gansberger K."/>
            <person name="Jones K.M."/>
            <person name="Overton II L.L."/>
            <person name="Tsitrin T."/>
            <person name="Kim M.M."/>
            <person name="Bera J.J."/>
            <person name="Jin S.S."/>
            <person name="Fadrosh D.W."/>
            <person name="Tallon L.J."/>
            <person name="Koo H."/>
            <person name="Zismann V."/>
            <person name="Hsiao J."/>
            <person name="Blunt S."/>
            <person name="Vanaken S.S."/>
            <person name="Riedmuller S.B."/>
            <person name="Utterback T.T."/>
            <person name="Feldblyum T.V."/>
            <person name="Yang Q.Q."/>
            <person name="Haas B.J."/>
            <person name="Suh B.B."/>
            <person name="Peterson J.J."/>
            <person name="Quackenbush J."/>
            <person name="White O."/>
            <person name="Salzberg S.L."/>
            <person name="Fraser C.M."/>
        </authorList>
    </citation>
    <scope>NUCLEOTIDE SEQUENCE</scope>
</reference>
<feature type="domain" description="RNase H type-1" evidence="2">
    <location>
        <begin position="720"/>
        <end position="810"/>
    </location>
</feature>
<dbReference type="PANTHER" id="PTHR47074">
    <property type="entry name" value="BNAC02G40300D PROTEIN"/>
    <property type="match status" value="1"/>
</dbReference>
<dbReference type="GO" id="GO:0003676">
    <property type="term" value="F:nucleic acid binding"/>
    <property type="evidence" value="ECO:0007669"/>
    <property type="project" value="InterPro"/>
</dbReference>
<evidence type="ECO:0000256" key="1">
    <source>
        <dbReference type="SAM" id="MobiDB-lite"/>
    </source>
</evidence>
<dbReference type="PANTHER" id="PTHR47074:SF11">
    <property type="entry name" value="REVERSE TRANSCRIPTASE-LIKE PROTEIN"/>
    <property type="match status" value="1"/>
</dbReference>
<feature type="compositionally biased region" description="Low complexity" evidence="1">
    <location>
        <begin position="234"/>
        <end position="250"/>
    </location>
</feature>
<dbReference type="EMBL" id="AC145386">
    <property type="protein sequence ID" value="AAR01703.1"/>
    <property type="molecule type" value="Genomic_DNA"/>
</dbReference>
<dbReference type="InterPro" id="IPR002156">
    <property type="entry name" value="RNaseH_domain"/>
</dbReference>
<dbReference type="EMBL" id="AP008209">
    <property type="protein sequence ID" value="BAH92202.1"/>
    <property type="molecule type" value="Genomic_DNA"/>
</dbReference>
<evidence type="ECO:0000313" key="4">
    <source>
        <dbReference type="EMBL" id="AAR01703.1"/>
    </source>
</evidence>
<protein>
    <submittedName>
        <fullName evidence="5">Os03g0418500 protein</fullName>
    </submittedName>
</protein>
<proteinExistence type="predicted"/>
<reference evidence="3" key="5">
    <citation type="submission" date="2006-01" db="EMBL/GenBank/DDBJ databases">
        <title>Oryza sativa chromosome 3 BAC OSJNBb0056B16 genomic sequence.</title>
        <authorList>
            <person name="Buell C.R."/>
            <person name="Yuan Q."/>
            <person name="Ouyang S."/>
            <person name="Liu J."/>
            <person name="Gansberger K."/>
            <person name="Jones K.M."/>
            <person name="Overton II L.L."/>
            <person name="Tsitrin T."/>
            <person name="Kim M.M."/>
            <person name="Bera J.J."/>
            <person name="Jin S.S."/>
            <person name="Fadrosh D.W."/>
            <person name="Tallon L.J."/>
            <person name="Koo H."/>
            <person name="Zismann V."/>
            <person name="Hsiao J."/>
            <person name="Blunt S."/>
            <person name="Vanaken S.S."/>
            <person name="Riedmuller S.B."/>
            <person name="Utterback T.T."/>
            <person name="Feldblyum T.V."/>
            <person name="Yang Q.Q."/>
            <person name="Haas B.J."/>
            <person name="Suh B.B."/>
            <person name="Peterson J.J."/>
            <person name="Quackenbush J."/>
            <person name="White O."/>
            <person name="Salzberg S.L."/>
            <person name="Fraser C.M."/>
        </authorList>
    </citation>
    <scope>NUCLEOTIDE SEQUENCE</scope>
</reference>
<evidence type="ECO:0000313" key="6">
    <source>
        <dbReference type="Proteomes" id="UP000000763"/>
    </source>
</evidence>
<evidence type="ECO:0000313" key="5">
    <source>
        <dbReference type="EMBL" id="BAH92202.1"/>
    </source>
</evidence>
<dbReference type="AlphaFoldDB" id="Q10JI9"/>
<reference evidence="5" key="10">
    <citation type="submission" date="2009-08" db="EMBL/GenBank/DDBJ databases">
        <title>The Second Rice Annotation Project Meeting (RAP2).</title>
        <authorList>
            <consortium name="The Rice Annotation Project (RAP)"/>
        </authorList>
    </citation>
    <scope>NUCLEOTIDE SEQUENCE</scope>
</reference>
<evidence type="ECO:0000259" key="2">
    <source>
        <dbReference type="Pfam" id="PF13456"/>
    </source>
</evidence>